<dbReference type="KEGG" id="glz:GLAREA_06671"/>
<organism evidence="2 3">
    <name type="scientific">Glarea lozoyensis (strain ATCC 20868 / MF5171)</name>
    <dbReference type="NCBI Taxonomy" id="1116229"/>
    <lineage>
        <taxon>Eukaryota</taxon>
        <taxon>Fungi</taxon>
        <taxon>Dikarya</taxon>
        <taxon>Ascomycota</taxon>
        <taxon>Pezizomycotina</taxon>
        <taxon>Leotiomycetes</taxon>
        <taxon>Helotiales</taxon>
        <taxon>Helotiaceae</taxon>
        <taxon>Glarea</taxon>
    </lineage>
</organism>
<name>S3E5I9_GLAL2</name>
<evidence type="ECO:0000313" key="2">
    <source>
        <dbReference type="EMBL" id="EPE33658.1"/>
    </source>
</evidence>
<dbReference type="InterPro" id="IPR045518">
    <property type="entry name" value="2EXR"/>
</dbReference>
<dbReference type="AlphaFoldDB" id="S3E5I9"/>
<evidence type="ECO:0000259" key="1">
    <source>
        <dbReference type="Pfam" id="PF20150"/>
    </source>
</evidence>
<proteinExistence type="predicted"/>
<gene>
    <name evidence="2" type="ORF">GLAREA_06671</name>
</gene>
<evidence type="ECO:0000313" key="3">
    <source>
        <dbReference type="Proteomes" id="UP000016922"/>
    </source>
</evidence>
<dbReference type="HOGENOM" id="CLU_670940_0_0_1"/>
<dbReference type="RefSeq" id="XP_008078810.1">
    <property type="nucleotide sequence ID" value="XM_008080619.1"/>
</dbReference>
<dbReference type="Pfam" id="PF20150">
    <property type="entry name" value="2EXR"/>
    <property type="match status" value="1"/>
</dbReference>
<accession>S3E5I9</accession>
<dbReference type="PANTHER" id="PTHR35910:SF1">
    <property type="entry name" value="2EXR DOMAIN-CONTAINING PROTEIN"/>
    <property type="match status" value="1"/>
</dbReference>
<feature type="domain" description="2EXR" evidence="1">
    <location>
        <begin position="158"/>
        <end position="246"/>
    </location>
</feature>
<dbReference type="Proteomes" id="UP000016922">
    <property type="component" value="Unassembled WGS sequence"/>
</dbReference>
<dbReference type="EMBL" id="KE145357">
    <property type="protein sequence ID" value="EPE33658.1"/>
    <property type="molecule type" value="Genomic_DNA"/>
</dbReference>
<reference evidence="2 3" key="1">
    <citation type="journal article" date="2013" name="BMC Genomics">
        <title>Genomics-driven discovery of the pneumocandin biosynthetic gene cluster in the fungus Glarea lozoyensis.</title>
        <authorList>
            <person name="Chen L."/>
            <person name="Yue Q."/>
            <person name="Zhang X."/>
            <person name="Xiang M."/>
            <person name="Wang C."/>
            <person name="Li S."/>
            <person name="Che Y."/>
            <person name="Ortiz-Lopez F.J."/>
            <person name="Bills G.F."/>
            <person name="Liu X."/>
            <person name="An Z."/>
        </authorList>
    </citation>
    <scope>NUCLEOTIDE SEQUENCE [LARGE SCALE GENOMIC DNA]</scope>
    <source>
        <strain evidence="3">ATCC 20868 / MF5171</strain>
    </source>
</reference>
<keyword evidence="3" id="KW-1185">Reference proteome</keyword>
<protein>
    <recommendedName>
        <fullName evidence="1">2EXR domain-containing protein</fullName>
    </recommendedName>
</protein>
<dbReference type="OrthoDB" id="3530648at2759"/>
<sequence>MSSNLKSISWCSRFTSAFSVYNHSTSSSSFPSSWAQPPIQEVRKRSGIPALRIDFITRLNRTRMTEDWKRSSTLSFQHSSPEIEVQMAETRELKTHNSLDVSAFDTSALVLKPTKNVNKETQTTISINPFSLSKLVAAGPISSQPTSVTRKHEILFNFPKLPPELRLRVYQHTFEPQIIAVDVFHVNISEGPARQTVARRTSPVPITLQINRESRTEGLRYYERIHIANDFKFFPIIYIHPQNDLLRLRAVPEKTLAEPCISIGMTCLLFYLSQRYEQKFTLILDGVVPWDLWFTEDRAPWDQGHIVNEYPCARKVFLNYTLLQADDGTLPMNKQDAENLEKVVAYTETMKSTWSTVFNKLRVYGGLELVPTLLKEMFTRSSFSGAVLNGYIGLLLELETTQNDATTESK</sequence>
<dbReference type="PANTHER" id="PTHR35910">
    <property type="entry name" value="2EXR DOMAIN-CONTAINING PROTEIN"/>
    <property type="match status" value="1"/>
</dbReference>
<dbReference type="GeneID" id="19465724"/>